<feature type="transmembrane region" description="Helical" evidence="1">
    <location>
        <begin position="50"/>
        <end position="73"/>
    </location>
</feature>
<dbReference type="AlphaFoldDB" id="R7SEE0"/>
<dbReference type="Proteomes" id="UP000053558">
    <property type="component" value="Unassembled WGS sequence"/>
</dbReference>
<dbReference type="RefSeq" id="XP_007775163.1">
    <property type="nucleotide sequence ID" value="XM_007776973.1"/>
</dbReference>
<dbReference type="KEGG" id="cput:CONPUDRAFT_159840"/>
<keyword evidence="1" id="KW-0812">Transmembrane</keyword>
<feature type="transmembrane region" description="Helical" evidence="1">
    <location>
        <begin position="216"/>
        <end position="238"/>
    </location>
</feature>
<protein>
    <recommendedName>
        <fullName evidence="4">Integral membrane protein</fullName>
    </recommendedName>
</protein>
<name>R7SEE0_CONPW</name>
<dbReference type="GeneID" id="19204197"/>
<organism evidence="2 3">
    <name type="scientific">Coniophora puteana (strain RWD-64-598)</name>
    <name type="common">Brown rot fungus</name>
    <dbReference type="NCBI Taxonomy" id="741705"/>
    <lineage>
        <taxon>Eukaryota</taxon>
        <taxon>Fungi</taxon>
        <taxon>Dikarya</taxon>
        <taxon>Basidiomycota</taxon>
        <taxon>Agaricomycotina</taxon>
        <taxon>Agaricomycetes</taxon>
        <taxon>Agaricomycetidae</taxon>
        <taxon>Boletales</taxon>
        <taxon>Coniophorineae</taxon>
        <taxon>Coniophoraceae</taxon>
        <taxon>Coniophora</taxon>
    </lineage>
</organism>
<proteinExistence type="predicted"/>
<sequence>MSGLEESVRLIGFTSILGIFYAFTTIIAASSFWVLVYARGIRSRVRLSLLLAWVLLSWACATVYVGGSSYWALQAYVYHRHPGPGPQMGADCAQWWKGSDVAYLVGTTLSDGLVLWRFKTIWHGSRWQRWLLPIPTLLYLGSIAIGAITVVLGTFPGRTMTCSSSNTFLERLHPFMITTAFNLITTALMAGRLYAFRREFEASVGKSLHPRHYTSIASMLVESCALSTAGSFACAILYTVDSAGFDVVFPAQSQLQAIAQMLVILRISLGVAWDATTMSSLSEEM</sequence>
<keyword evidence="1" id="KW-1133">Transmembrane helix</keyword>
<feature type="transmembrane region" description="Helical" evidence="1">
    <location>
        <begin position="101"/>
        <end position="118"/>
    </location>
</feature>
<accession>R7SEE0</accession>
<evidence type="ECO:0000313" key="2">
    <source>
        <dbReference type="EMBL" id="EIW74548.1"/>
    </source>
</evidence>
<feature type="transmembrane region" description="Helical" evidence="1">
    <location>
        <begin position="12"/>
        <end position="38"/>
    </location>
</feature>
<reference evidence="3" key="1">
    <citation type="journal article" date="2012" name="Science">
        <title>The Paleozoic origin of enzymatic lignin decomposition reconstructed from 31 fungal genomes.</title>
        <authorList>
            <person name="Floudas D."/>
            <person name="Binder M."/>
            <person name="Riley R."/>
            <person name="Barry K."/>
            <person name="Blanchette R.A."/>
            <person name="Henrissat B."/>
            <person name="Martinez A.T."/>
            <person name="Otillar R."/>
            <person name="Spatafora J.W."/>
            <person name="Yadav J.S."/>
            <person name="Aerts A."/>
            <person name="Benoit I."/>
            <person name="Boyd A."/>
            <person name="Carlson A."/>
            <person name="Copeland A."/>
            <person name="Coutinho P.M."/>
            <person name="de Vries R.P."/>
            <person name="Ferreira P."/>
            <person name="Findley K."/>
            <person name="Foster B."/>
            <person name="Gaskell J."/>
            <person name="Glotzer D."/>
            <person name="Gorecki P."/>
            <person name="Heitman J."/>
            <person name="Hesse C."/>
            <person name="Hori C."/>
            <person name="Igarashi K."/>
            <person name="Jurgens J.A."/>
            <person name="Kallen N."/>
            <person name="Kersten P."/>
            <person name="Kohler A."/>
            <person name="Kuees U."/>
            <person name="Kumar T.K.A."/>
            <person name="Kuo A."/>
            <person name="LaButti K."/>
            <person name="Larrondo L.F."/>
            <person name="Lindquist E."/>
            <person name="Ling A."/>
            <person name="Lombard V."/>
            <person name="Lucas S."/>
            <person name="Lundell T."/>
            <person name="Martin R."/>
            <person name="McLaughlin D.J."/>
            <person name="Morgenstern I."/>
            <person name="Morin E."/>
            <person name="Murat C."/>
            <person name="Nagy L.G."/>
            <person name="Nolan M."/>
            <person name="Ohm R.A."/>
            <person name="Patyshakuliyeva A."/>
            <person name="Rokas A."/>
            <person name="Ruiz-Duenas F.J."/>
            <person name="Sabat G."/>
            <person name="Salamov A."/>
            <person name="Samejima M."/>
            <person name="Schmutz J."/>
            <person name="Slot J.C."/>
            <person name="St John F."/>
            <person name="Stenlid J."/>
            <person name="Sun H."/>
            <person name="Sun S."/>
            <person name="Syed K."/>
            <person name="Tsang A."/>
            <person name="Wiebenga A."/>
            <person name="Young D."/>
            <person name="Pisabarro A."/>
            <person name="Eastwood D.C."/>
            <person name="Martin F."/>
            <person name="Cullen D."/>
            <person name="Grigoriev I.V."/>
            <person name="Hibbett D.S."/>
        </authorList>
    </citation>
    <scope>NUCLEOTIDE SEQUENCE [LARGE SCALE GENOMIC DNA]</scope>
    <source>
        <strain evidence="3">RWD-64-598 SS2</strain>
    </source>
</reference>
<feature type="transmembrane region" description="Helical" evidence="1">
    <location>
        <begin position="175"/>
        <end position="195"/>
    </location>
</feature>
<dbReference type="EMBL" id="JH711591">
    <property type="protein sequence ID" value="EIW74548.1"/>
    <property type="molecule type" value="Genomic_DNA"/>
</dbReference>
<evidence type="ECO:0000313" key="3">
    <source>
        <dbReference type="Proteomes" id="UP000053558"/>
    </source>
</evidence>
<dbReference type="OrthoDB" id="3267806at2759"/>
<keyword evidence="3" id="KW-1185">Reference proteome</keyword>
<evidence type="ECO:0000256" key="1">
    <source>
        <dbReference type="SAM" id="Phobius"/>
    </source>
</evidence>
<dbReference type="OMA" id="FYAFTTI"/>
<keyword evidence="1" id="KW-0472">Membrane</keyword>
<evidence type="ECO:0008006" key="4">
    <source>
        <dbReference type="Google" id="ProtNLM"/>
    </source>
</evidence>
<feature type="transmembrane region" description="Helical" evidence="1">
    <location>
        <begin position="130"/>
        <end position="155"/>
    </location>
</feature>
<gene>
    <name evidence="2" type="ORF">CONPUDRAFT_159840</name>
</gene>